<sequence length="257" mass="27565">MTAMSITTLIEPPAIDPKVVSDQEKKEFVISDSVSINSSTTLGLSTCSFTPTKSLHVNTRGIALLRLPFPPSELETTIHTSDGSLAYRSTRAKRHSGDCVLTDADGNSLISTAYYFGPSKDPSLRRLDLAEDAAQSIKTVSKWTSRGHSFLLPDGRTLTWKYKREQGFGAHGAKGTALVLTLGDKRIAALIRNDETRTPGSKSCSAGHGGELALGEGVNGKDGPGEGLVVATCLLMLKKEVDRRRMVQFMIITGAIS</sequence>
<proteinExistence type="predicted"/>
<dbReference type="EMBL" id="JAGMVJ010000008">
    <property type="protein sequence ID" value="KAH7088595.1"/>
    <property type="molecule type" value="Genomic_DNA"/>
</dbReference>
<dbReference type="AlphaFoldDB" id="A0A8K0RAQ7"/>
<accession>A0A8K0RAQ7</accession>
<evidence type="ECO:0000313" key="2">
    <source>
        <dbReference type="Proteomes" id="UP000813461"/>
    </source>
</evidence>
<gene>
    <name evidence="1" type="ORF">FB567DRAFT_621055</name>
</gene>
<organism evidence="1 2">
    <name type="scientific">Paraphoma chrysanthemicola</name>
    <dbReference type="NCBI Taxonomy" id="798071"/>
    <lineage>
        <taxon>Eukaryota</taxon>
        <taxon>Fungi</taxon>
        <taxon>Dikarya</taxon>
        <taxon>Ascomycota</taxon>
        <taxon>Pezizomycotina</taxon>
        <taxon>Dothideomycetes</taxon>
        <taxon>Pleosporomycetidae</taxon>
        <taxon>Pleosporales</taxon>
        <taxon>Pleosporineae</taxon>
        <taxon>Phaeosphaeriaceae</taxon>
        <taxon>Paraphoma</taxon>
    </lineage>
</organism>
<comment type="caution">
    <text evidence="1">The sequence shown here is derived from an EMBL/GenBank/DDBJ whole genome shotgun (WGS) entry which is preliminary data.</text>
</comment>
<dbReference type="OrthoDB" id="5325862at2759"/>
<evidence type="ECO:0000313" key="1">
    <source>
        <dbReference type="EMBL" id="KAH7088595.1"/>
    </source>
</evidence>
<reference evidence="1" key="1">
    <citation type="journal article" date="2021" name="Nat. Commun.">
        <title>Genetic determinants of endophytism in the Arabidopsis root mycobiome.</title>
        <authorList>
            <person name="Mesny F."/>
            <person name="Miyauchi S."/>
            <person name="Thiergart T."/>
            <person name="Pickel B."/>
            <person name="Atanasova L."/>
            <person name="Karlsson M."/>
            <person name="Huettel B."/>
            <person name="Barry K.W."/>
            <person name="Haridas S."/>
            <person name="Chen C."/>
            <person name="Bauer D."/>
            <person name="Andreopoulos W."/>
            <person name="Pangilinan J."/>
            <person name="LaButti K."/>
            <person name="Riley R."/>
            <person name="Lipzen A."/>
            <person name="Clum A."/>
            <person name="Drula E."/>
            <person name="Henrissat B."/>
            <person name="Kohler A."/>
            <person name="Grigoriev I.V."/>
            <person name="Martin F.M."/>
            <person name="Hacquard S."/>
        </authorList>
    </citation>
    <scope>NUCLEOTIDE SEQUENCE</scope>
    <source>
        <strain evidence="1">MPI-SDFR-AT-0120</strain>
    </source>
</reference>
<dbReference type="Proteomes" id="UP000813461">
    <property type="component" value="Unassembled WGS sequence"/>
</dbReference>
<name>A0A8K0RAQ7_9PLEO</name>
<protein>
    <submittedName>
        <fullName evidence="1">Uncharacterized protein</fullName>
    </submittedName>
</protein>
<keyword evidence="2" id="KW-1185">Reference proteome</keyword>